<evidence type="ECO:0008006" key="14">
    <source>
        <dbReference type="Google" id="ProtNLM"/>
    </source>
</evidence>
<feature type="region of interest" description="Disordered" evidence="7">
    <location>
        <begin position="2056"/>
        <end position="2136"/>
    </location>
</feature>
<feature type="compositionally biased region" description="Low complexity" evidence="7">
    <location>
        <begin position="1144"/>
        <end position="1171"/>
    </location>
</feature>
<dbReference type="Pfam" id="PF13087">
    <property type="entry name" value="AAA_12"/>
    <property type="match status" value="1"/>
</dbReference>
<dbReference type="InterPro" id="IPR024481">
    <property type="entry name" value="Helicase_Sen1_N"/>
</dbReference>
<evidence type="ECO:0000256" key="1">
    <source>
        <dbReference type="ARBA" id="ARBA00007913"/>
    </source>
</evidence>
<evidence type="ECO:0000256" key="6">
    <source>
        <dbReference type="SAM" id="Coils"/>
    </source>
</evidence>
<keyword evidence="3" id="KW-0378">Hydrolase</keyword>
<dbReference type="PANTHER" id="PTHR10887:SF495">
    <property type="entry name" value="HELICASE SENATAXIN ISOFORM X1-RELATED"/>
    <property type="match status" value="1"/>
</dbReference>
<feature type="compositionally biased region" description="Low complexity" evidence="7">
    <location>
        <begin position="2181"/>
        <end position="2190"/>
    </location>
</feature>
<evidence type="ECO:0000259" key="9">
    <source>
        <dbReference type="Pfam" id="PF13086"/>
    </source>
</evidence>
<sequence>MSSDHTSQKLKDLLKLLDKKNEEPTNGDLELHFFNSVLEYLLSDSSNHWWCSGTELPIAQESLWLFSLPDHENINKYKERLSLQLRTCTRCLHNYYTSKPVLRERYISVFSAGNVHSFFDTLDRFDRHRVMTSLRRDVYIQREQDTSKPQSLSDTIICAVYDILYAPHLLRQIDCDQLFCNLFDKMHASAVFPSINTDVANGVVLLAYHHHRIVRSWARKLLDRLATDHFVLEDPDINVQRTPEYYSNPPPDFITDTIKLTSDISERSKAFRATINLLGPSQLNNIMSSTTASVQKWVESQFLALEGNGGGGDGNNIQEMIRIMTILLQKLGRNFWGEEVFDVEAHHRFIKRVCEVGSFHTFMKIARASNTGKILNRDGTVCPEDKLVGRIKGMLNWIYFYWSALPEDAQDKTADSVLNILWGYFQLDSWSIICKACCAELGFKVVEDSLAREKCPYEKLNEFASIAVWFASIPSTHLPQMFRHIPDLAARVLTQVVRQDALGIRERIIAISQTIGDQDLEKYQEQKKLLLTPHVGLQPIWQAISDTYKQANGIEPRLILMAIEGYSQLVIVDLPVSNPKHPLHTSNKGIAMMKQVSTIRHILAEILRNATASTSAANIHERLKLYERLETISSVLPLTCSPYADEIQNPIMQLLSVPKTNDKNQQQYTFRRFVDRQPQIVLEGFSGILDDFNNFAMALVALDSFKLVAPLNQTLSHLIKAIVGDDDSYILQLVVMGDYGAEEHRVIKQFWDTCWRTMGLIFGKAIEWSGTHKPKEVVNATIALFDTAQIMIDSRQVFQKAVDSSAPVDPDLSSFNDTLQLQYDHVTQAFDSLSQWITVTRLDVLQKLIPLITSILICLQEVNVKIPDSCFKHLKSATTGAQHTRLSDADKKVLSNALAPHQSEDIFLDDSDEDEEWHLVEPTHFTSPPRPNFSSHQQSFSPSLLSPIPPKITSYFSKTKDMVLDDAEVDDMTLDDLSLNDQLAPTSLSTTEHVDLTNNNDDDEFMDEFDELDISALPDEWFEGAITAPTSISTSRQQESDKITTTSSSQSSKKSSIAAAIQAQQTELWKQHEQQKAKELLSEQQRQRQQQQWTTTFQPKTQKSNVYAVTSTGRKLRAPPTGFSKLKALRSEFKAENKLYAATKSASAYASTRNRNNSNRSNGGNSDSSSDSSDEDDDDGLQGLVNDMNESSKNKRAVPTEEDMVKRANEERASMKTLFEKPVKRSTKMIETTATQAFLEKRQLMKRADQRRKKIKPDIDRFFRIILSWDITVTSEIPPGAYMDMYKRVADTFNTYEDYLMNFEPLLLLEVWMQLSRARSTLTENDIIDRCILDSRCHVNDFVDVTFGVPLNSVNSLIVDDFVCVANHFGNEFFQRNEVDFINTEPLQNPTSWKGRCFLGRVVTVTQKKSISEVTLRCFFSPERIILLNSLSPKTSWRMLKLTSITTSQREYAALQGLEHYDLAQHIMNPKPYRMPVFTDHMVNRCIEKYGVNDPQARAILGALDKKRGFTLVQGPPGTGKTKTILGLIVSLLDEQMDRKRQKERGIRIDTESSEYTGESKILVCAPSNAAVDEIAKRLQDGVMTSHGLSKPKVVRIGTAESANISVREILLDRLVEKELAPTIGDTEETKNFGERRSKLNEDIRKVQLDIDDVEREISECKGAEGMMRLTELKEKRKACVAQRNKFKYMIKGILEAQRDFTREQELSRHRARQKVFANVDIVCATLSGSGHEMLTNMGLMFDTVVVDEAAQSVEISSLIPLKYDCKRCILVGDPNQLPPTVLSQMASKYSYEQSLFMRLQKNTPDNVYLLSIQYRMHPEISQFPSKLFYSSRLLDGPDMEINTAAPWHSQKYFPPYRFYNVEEGMERIGYGKSIYNSAEAEAALVLVDMLANRLPNIKFAYRIGIITPYKQQLSHIKHRFEKRYGSRILDVIDFNTVDGFQGQEKDIIIFSCVRALSDRGIGFLADMRRMNVGLTRAKSSLFVLGHKRSLMKSEYWGDLVKDAMERESILDIRAPYFNYQLVSNHIPSNLFEKEIKPIAATRKLPIRSKAQRISIPRVDSTLSDSSSSMEKRSRPDSPILSTTTTSNTSSSSNIHEDMPRIKKIRTSTSDSVVPRTIDRNDNSQPSVLPIIPGNRNIEQSVSKSDINLPPTTTLLPSVFPDTRRIARNDSQISVLPITRSCSSSPNNSPSRDHHRSDGHLTPSKRPPPGYQHNRQEQPTLPRRPAKMTRDQYRSRPPPQAPTGNRGGSLYIQKRRSPQSISSSLPTQNDETVLNARDRVVLEHQAAKEAMREIRRNEQQRSVHNTNTRPKQPKKSFDDLLDDIHRDR</sequence>
<dbReference type="Proteomes" id="UP000646827">
    <property type="component" value="Unassembled WGS sequence"/>
</dbReference>
<dbReference type="PANTHER" id="PTHR10887">
    <property type="entry name" value="DNA2/NAM7 HELICASE FAMILY"/>
    <property type="match status" value="1"/>
</dbReference>
<evidence type="ECO:0000256" key="2">
    <source>
        <dbReference type="ARBA" id="ARBA00022741"/>
    </source>
</evidence>
<dbReference type="GO" id="GO:0001147">
    <property type="term" value="F:transcription termination site sequence-specific DNA binding"/>
    <property type="evidence" value="ECO:0007669"/>
    <property type="project" value="TreeGrafter"/>
</dbReference>
<feature type="compositionally biased region" description="Low complexity" evidence="7">
    <location>
        <begin position="1043"/>
        <end position="1057"/>
    </location>
</feature>
<evidence type="ECO:0000256" key="7">
    <source>
        <dbReference type="SAM" id="MobiDB-lite"/>
    </source>
</evidence>
<evidence type="ECO:0000256" key="3">
    <source>
        <dbReference type="ARBA" id="ARBA00022801"/>
    </source>
</evidence>
<dbReference type="InterPro" id="IPR056474">
    <property type="entry name" value="SEN1_barrel"/>
</dbReference>
<protein>
    <recommendedName>
        <fullName evidence="14">AAA+ ATPase domain-containing protein</fullName>
    </recommendedName>
</protein>
<evidence type="ECO:0000313" key="13">
    <source>
        <dbReference type="Proteomes" id="UP000646827"/>
    </source>
</evidence>
<dbReference type="CDD" id="cd18042">
    <property type="entry name" value="DEXXQc_SETX"/>
    <property type="match status" value="1"/>
</dbReference>
<evidence type="ECO:0000256" key="4">
    <source>
        <dbReference type="ARBA" id="ARBA00022806"/>
    </source>
</evidence>
<comment type="similarity">
    <text evidence="1">Belongs to the DNA2/NAM7 helicase family.</text>
</comment>
<dbReference type="GO" id="GO:0016604">
    <property type="term" value="C:nuclear body"/>
    <property type="evidence" value="ECO:0007669"/>
    <property type="project" value="TreeGrafter"/>
</dbReference>
<feature type="region of interest" description="Disordered" evidence="7">
    <location>
        <begin position="2177"/>
        <end position="2251"/>
    </location>
</feature>
<comment type="caution">
    <text evidence="12">The sequence shown here is derived from an EMBL/GenBank/DDBJ whole genome shotgun (WGS) entry which is preliminary data.</text>
</comment>
<dbReference type="InterPro" id="IPR027417">
    <property type="entry name" value="P-loop_NTPase"/>
</dbReference>
<feature type="domain" description="DNA2/NAM7 helicase-like C-terminal" evidence="10">
    <location>
        <begin position="1792"/>
        <end position="1988"/>
    </location>
</feature>
<feature type="region of interest" description="Disordered" evidence="7">
    <location>
        <begin position="1029"/>
        <end position="1057"/>
    </location>
</feature>
<dbReference type="InterPro" id="IPR047187">
    <property type="entry name" value="SF1_C_Upf1"/>
</dbReference>
<feature type="domain" description="DNA2/NAM7 helicase helicase" evidence="9">
    <location>
        <begin position="1492"/>
        <end position="1785"/>
    </location>
</feature>
<keyword evidence="13" id="KW-1185">Reference proteome</keyword>
<dbReference type="Pfam" id="PF13086">
    <property type="entry name" value="AAA_11"/>
    <property type="match status" value="1"/>
</dbReference>
<dbReference type="InterPro" id="IPR045055">
    <property type="entry name" value="DNA2/NAM7-like"/>
</dbReference>
<keyword evidence="5" id="KW-0067">ATP-binding</keyword>
<dbReference type="InterPro" id="IPR041677">
    <property type="entry name" value="DNA2/NAM7_AAA_11"/>
</dbReference>
<feature type="domain" description="Helicase SEN1 beta-barrel" evidence="11">
    <location>
        <begin position="1328"/>
        <end position="1442"/>
    </location>
</feature>
<feature type="coiled-coil region" evidence="6">
    <location>
        <begin position="1637"/>
        <end position="1664"/>
    </location>
</feature>
<name>A0A8H7S9J4_9FUNG</name>
<dbReference type="EMBL" id="JAEPRB010000051">
    <property type="protein sequence ID" value="KAG2223978.1"/>
    <property type="molecule type" value="Genomic_DNA"/>
</dbReference>
<dbReference type="OrthoDB" id="6513042at2759"/>
<dbReference type="GO" id="GO:0005694">
    <property type="term" value="C:chromosome"/>
    <property type="evidence" value="ECO:0007669"/>
    <property type="project" value="UniProtKB-ARBA"/>
</dbReference>
<proteinExistence type="inferred from homology"/>
<organism evidence="12 13">
    <name type="scientific">Circinella minor</name>
    <dbReference type="NCBI Taxonomy" id="1195481"/>
    <lineage>
        <taxon>Eukaryota</taxon>
        <taxon>Fungi</taxon>
        <taxon>Fungi incertae sedis</taxon>
        <taxon>Mucoromycota</taxon>
        <taxon>Mucoromycotina</taxon>
        <taxon>Mucoromycetes</taxon>
        <taxon>Mucorales</taxon>
        <taxon>Lichtheimiaceae</taxon>
        <taxon>Circinella</taxon>
    </lineage>
</organism>
<accession>A0A8H7S9J4</accession>
<dbReference type="SUPFAM" id="SSF52540">
    <property type="entry name" value="P-loop containing nucleoside triphosphate hydrolases"/>
    <property type="match status" value="1"/>
</dbReference>
<gene>
    <name evidence="12" type="ORF">INT45_013435</name>
</gene>
<evidence type="ECO:0000313" key="12">
    <source>
        <dbReference type="EMBL" id="KAG2223978.1"/>
    </source>
</evidence>
<feature type="region of interest" description="Disordered" evidence="7">
    <location>
        <begin position="2289"/>
        <end position="2328"/>
    </location>
</feature>
<evidence type="ECO:0000259" key="11">
    <source>
        <dbReference type="Pfam" id="PF23576"/>
    </source>
</evidence>
<feature type="domain" description="Helicase Sen1 N-terminal" evidence="8">
    <location>
        <begin position="77"/>
        <end position="837"/>
    </location>
</feature>
<dbReference type="Pfam" id="PF23576">
    <property type="entry name" value="SEN1_barrel"/>
    <property type="match status" value="1"/>
</dbReference>
<evidence type="ECO:0000259" key="10">
    <source>
        <dbReference type="Pfam" id="PF13087"/>
    </source>
</evidence>
<dbReference type="CDD" id="cd18808">
    <property type="entry name" value="SF1_C_Upf1"/>
    <property type="match status" value="1"/>
</dbReference>
<keyword evidence="4" id="KW-0347">Helicase</keyword>
<dbReference type="GO" id="GO:0006369">
    <property type="term" value="P:termination of RNA polymerase II transcription"/>
    <property type="evidence" value="ECO:0007669"/>
    <property type="project" value="TreeGrafter"/>
</dbReference>
<evidence type="ECO:0000259" key="8">
    <source>
        <dbReference type="Pfam" id="PF12726"/>
    </source>
</evidence>
<dbReference type="GO" id="GO:0005524">
    <property type="term" value="F:ATP binding"/>
    <property type="evidence" value="ECO:0007669"/>
    <property type="project" value="UniProtKB-KW"/>
</dbReference>
<dbReference type="FunFam" id="3.40.50.300:FF:000326">
    <property type="entry name" value="P-loop containing nucleoside triphosphate hydrolase"/>
    <property type="match status" value="1"/>
</dbReference>
<dbReference type="Pfam" id="PF12726">
    <property type="entry name" value="SEN1_N"/>
    <property type="match status" value="1"/>
</dbReference>
<keyword evidence="6" id="KW-0175">Coiled coil</keyword>
<feature type="compositionally biased region" description="Basic and acidic residues" evidence="7">
    <location>
        <begin position="2289"/>
        <end position="2301"/>
    </location>
</feature>
<feature type="region of interest" description="Disordered" evidence="7">
    <location>
        <begin position="1144"/>
        <end position="1205"/>
    </location>
</feature>
<feature type="compositionally biased region" description="Low complexity" evidence="7">
    <location>
        <begin position="2060"/>
        <end position="2069"/>
    </location>
</feature>
<dbReference type="InterPro" id="IPR041679">
    <property type="entry name" value="DNA2/NAM7-like_C"/>
</dbReference>
<feature type="compositionally biased region" description="Basic and acidic residues" evidence="7">
    <location>
        <begin position="2315"/>
        <end position="2328"/>
    </location>
</feature>
<dbReference type="GO" id="GO:0016787">
    <property type="term" value="F:hydrolase activity"/>
    <property type="evidence" value="ECO:0007669"/>
    <property type="project" value="UniProtKB-KW"/>
</dbReference>
<keyword evidence="2" id="KW-0547">Nucleotide-binding</keyword>
<dbReference type="Gene3D" id="3.40.50.300">
    <property type="entry name" value="P-loop containing nucleotide triphosphate hydrolases"/>
    <property type="match status" value="2"/>
</dbReference>
<dbReference type="GO" id="GO:0004386">
    <property type="term" value="F:helicase activity"/>
    <property type="evidence" value="ECO:0007669"/>
    <property type="project" value="UniProtKB-KW"/>
</dbReference>
<reference evidence="12 13" key="1">
    <citation type="submission" date="2020-12" db="EMBL/GenBank/DDBJ databases">
        <title>Metabolic potential, ecology and presence of endohyphal bacteria is reflected in genomic diversity of Mucoromycotina.</title>
        <authorList>
            <person name="Muszewska A."/>
            <person name="Okrasinska A."/>
            <person name="Steczkiewicz K."/>
            <person name="Drgas O."/>
            <person name="Orlowska M."/>
            <person name="Perlinska-Lenart U."/>
            <person name="Aleksandrzak-Piekarczyk T."/>
            <person name="Szatraj K."/>
            <person name="Zielenkiewicz U."/>
            <person name="Pilsyk S."/>
            <person name="Malc E."/>
            <person name="Mieczkowski P."/>
            <person name="Kruszewska J.S."/>
            <person name="Biernat P."/>
            <person name="Pawlowska J."/>
        </authorList>
    </citation>
    <scope>NUCLEOTIDE SEQUENCE [LARGE SCALE GENOMIC DNA]</scope>
    <source>
        <strain evidence="12 13">CBS 142.35</strain>
    </source>
</reference>
<feature type="compositionally biased region" description="Low complexity" evidence="7">
    <location>
        <begin position="2082"/>
        <end position="2094"/>
    </location>
</feature>
<evidence type="ECO:0000256" key="5">
    <source>
        <dbReference type="ARBA" id="ARBA00022840"/>
    </source>
</evidence>